<sequence>MKWESYSHPISDIRDWDSNHRLELQPDFQRNVVWTRAAQIMLIDTILKGIPIPKIYIKSIMKGENTYRVVIDGQQRLTAILNFVNDKLKLKSPYVGEYSGLKFSELDAETKNAVLRYKIDINEIFNPTDEEIRDLYSRVNKYTVQLNKQELRKADFPGDFIKLAEKLSELDFFETSRIFTPKQRRRMLDVEYIEELLTILLEGIQDKKEYLDSVCEKYVIMENKADIYDEFVNILDDINIIFDSEIMPISKTRFKQKSDFYSLFACIFELKKTQKIDLSSVEFVRERLQKMDELIGPQAEEDEYRDYATHCLSDANSLSSRIWRIDFIRERLKTCYKVN</sequence>
<accession>E9SGE5</accession>
<dbReference type="eggNOG" id="COG1479">
    <property type="taxonomic scope" value="Bacteria"/>
</dbReference>
<protein>
    <recommendedName>
        <fullName evidence="1">GmrSD restriction endonucleases N-terminal domain-containing protein</fullName>
    </recommendedName>
</protein>
<dbReference type="EMBL" id="ADKM02000123">
    <property type="protein sequence ID" value="EGC01634.1"/>
    <property type="molecule type" value="Genomic_DNA"/>
</dbReference>
<evidence type="ECO:0000313" key="2">
    <source>
        <dbReference type="EMBL" id="EGC01634.1"/>
    </source>
</evidence>
<name>E9SGE5_RUMAL</name>
<evidence type="ECO:0000259" key="1">
    <source>
        <dbReference type="Pfam" id="PF03235"/>
    </source>
</evidence>
<dbReference type="RefSeq" id="WP_002852400.1">
    <property type="nucleotide sequence ID" value="NZ_ADKM02000123.1"/>
</dbReference>
<dbReference type="Pfam" id="PF03235">
    <property type="entry name" value="GmrSD_N"/>
    <property type="match status" value="1"/>
</dbReference>
<dbReference type="PANTHER" id="PTHR39639">
    <property type="entry name" value="CHROMOSOME 16, WHOLE GENOME SHOTGUN SEQUENCE"/>
    <property type="match status" value="1"/>
</dbReference>
<evidence type="ECO:0000313" key="3">
    <source>
        <dbReference type="Proteomes" id="UP000004259"/>
    </source>
</evidence>
<feature type="domain" description="GmrSD restriction endonucleases N-terminal" evidence="1">
    <location>
        <begin position="24"/>
        <end position="156"/>
    </location>
</feature>
<proteinExistence type="predicted"/>
<dbReference type="InterPro" id="IPR004919">
    <property type="entry name" value="GmrSD_N"/>
</dbReference>
<keyword evidence="3" id="KW-1185">Reference proteome</keyword>
<dbReference type="OrthoDB" id="9770340at2"/>
<dbReference type="STRING" id="246199.CUS_6364"/>
<organism evidence="2 3">
    <name type="scientific">Ruminococcus albus 8</name>
    <dbReference type="NCBI Taxonomy" id="246199"/>
    <lineage>
        <taxon>Bacteria</taxon>
        <taxon>Bacillati</taxon>
        <taxon>Bacillota</taxon>
        <taxon>Clostridia</taxon>
        <taxon>Eubacteriales</taxon>
        <taxon>Oscillospiraceae</taxon>
        <taxon>Ruminococcus</taxon>
    </lineage>
</organism>
<reference evidence="2 3" key="1">
    <citation type="submission" date="2011-02" db="EMBL/GenBank/DDBJ databases">
        <authorList>
            <person name="Nelson K.E."/>
            <person name="Sutton G."/>
            <person name="Torralba M."/>
            <person name="Durkin S."/>
            <person name="Harkins D."/>
            <person name="Montgomery R."/>
            <person name="Ziemer C."/>
            <person name="Klaassens E."/>
            <person name="Ocuiv P."/>
            <person name="Morrison M."/>
        </authorList>
    </citation>
    <scope>NUCLEOTIDE SEQUENCE [LARGE SCALE GENOMIC DNA]</scope>
    <source>
        <strain evidence="2 3">8</strain>
    </source>
</reference>
<dbReference type="Proteomes" id="UP000004259">
    <property type="component" value="Unassembled WGS sequence"/>
</dbReference>
<dbReference type="AlphaFoldDB" id="E9SGE5"/>
<dbReference type="PANTHER" id="PTHR39639:SF1">
    <property type="entry name" value="DUF262 DOMAIN-CONTAINING PROTEIN"/>
    <property type="match status" value="1"/>
</dbReference>
<gene>
    <name evidence="2" type="ORF">CUS_6364</name>
</gene>
<comment type="caution">
    <text evidence="2">The sequence shown here is derived from an EMBL/GenBank/DDBJ whole genome shotgun (WGS) entry which is preliminary data.</text>
</comment>